<keyword evidence="2" id="KW-1185">Reference proteome</keyword>
<dbReference type="eggNOG" id="ENOG502ZZCE">
    <property type="taxonomic scope" value="Bacteria"/>
</dbReference>
<proteinExistence type="predicted"/>
<dbReference type="PATRIC" id="fig|394.7.peg.5076"/>
<dbReference type="OrthoDB" id="8402794at2"/>
<evidence type="ECO:0008006" key="3">
    <source>
        <dbReference type="Google" id="ProtNLM"/>
    </source>
</evidence>
<evidence type="ECO:0000313" key="1">
    <source>
        <dbReference type="EMBL" id="ACP26017.1"/>
    </source>
</evidence>
<name>C3MFG0_SINFN</name>
<sequence>MNEQQLMKFFGFGDDHVPLKKVAKRQKNRKIPVNVPLRKGARKSMRAHSTLMRDAIIHFECNPEVVRISDFPMRLEYEVEDRYGVIGTLDHVPDLGIWSRQQQASYFDIVPVAEQRDMPWLESRTNRLKRTFWEDYRATYRVLDETELHRQPRWKNYQTIRYHAWRPNMEAIMGVRRAMASLPIVTDIAAITLAAALPNRAHVFFNDDGTIAQYRELPEIKRAFSAVMWLANEGEITLDMSAVISFATKITRKSSLLANIEERAN</sequence>
<evidence type="ECO:0000313" key="2">
    <source>
        <dbReference type="Proteomes" id="UP000001054"/>
    </source>
</evidence>
<dbReference type="Proteomes" id="UP000001054">
    <property type="component" value="Chromosome"/>
</dbReference>
<dbReference type="AlphaFoldDB" id="C3MFG0"/>
<accession>C3MFG0</accession>
<gene>
    <name evidence="1" type="ordered locus">NGR_c22570</name>
</gene>
<dbReference type="EMBL" id="CP001389">
    <property type="protein sequence ID" value="ACP26017.1"/>
    <property type="molecule type" value="Genomic_DNA"/>
</dbReference>
<organism evidence="1 2">
    <name type="scientific">Sinorhizobium fredii (strain NBRC 101917 / NGR234)</name>
    <dbReference type="NCBI Taxonomy" id="394"/>
    <lineage>
        <taxon>Bacteria</taxon>
        <taxon>Pseudomonadati</taxon>
        <taxon>Pseudomonadota</taxon>
        <taxon>Alphaproteobacteria</taxon>
        <taxon>Hyphomicrobiales</taxon>
        <taxon>Rhizobiaceae</taxon>
        <taxon>Sinorhizobium/Ensifer group</taxon>
        <taxon>Sinorhizobium</taxon>
    </lineage>
</organism>
<reference evidence="1 2" key="1">
    <citation type="journal article" date="2009" name="Appl. Environ. Microbiol.">
        <title>Rhizobium sp. strain NGR234 possesses a remarkable number of secretion systems.</title>
        <authorList>
            <person name="Schmeisser C."/>
            <person name="Liesegang H."/>
            <person name="Krysciak D."/>
            <person name="Bakkou N."/>
            <person name="Le Quere A."/>
            <person name="Wollherr A."/>
            <person name="Heinemeyer I."/>
            <person name="Morgenstern B."/>
            <person name="Pommerening-Roeser A."/>
            <person name="Flores M."/>
            <person name="Palacios R."/>
            <person name="Brenner S."/>
            <person name="Gottschalk G."/>
            <person name="Schmitz R.A."/>
            <person name="Broughton W.J."/>
            <person name="Perret X."/>
            <person name="Strittmatter A.W."/>
            <person name="Streit W.R."/>
        </authorList>
    </citation>
    <scope>NUCLEOTIDE SEQUENCE [LARGE SCALE GENOMIC DNA]</scope>
    <source>
        <strain evidence="2">NBRC 101917 / NGR234</strain>
    </source>
</reference>
<dbReference type="STRING" id="394.NGR_c22570"/>
<protein>
    <recommendedName>
        <fullName evidence="3">TnsA endonuclease N-terminal domain-containing protein</fullName>
    </recommendedName>
</protein>
<dbReference type="KEGG" id="rhi:NGR_c22570"/>
<dbReference type="HOGENOM" id="CLU_1049201_0_0_5"/>